<dbReference type="InterPro" id="IPR056133">
    <property type="entry name" value="DUF7716"/>
</dbReference>
<dbReference type="RefSeq" id="WP_032660030.1">
    <property type="nucleotide sequence ID" value="NZ_CP196763.1"/>
</dbReference>
<protein>
    <recommendedName>
        <fullName evidence="1">DUF7716 domain-containing protein</fullName>
    </recommendedName>
</protein>
<dbReference type="Pfam" id="PF24832">
    <property type="entry name" value="DUF7716"/>
    <property type="match status" value="1"/>
</dbReference>
<gene>
    <name evidence="2" type="ORF">SAMN05444065_112132</name>
</gene>
<dbReference type="AlphaFoldDB" id="A0AB38BX57"/>
<dbReference type="EMBL" id="FOVV01000012">
    <property type="protein sequence ID" value="SFO31688.1"/>
    <property type="molecule type" value="Genomic_DNA"/>
</dbReference>
<evidence type="ECO:0000313" key="3">
    <source>
        <dbReference type="Proteomes" id="UP000183083"/>
    </source>
</evidence>
<sequence>MFKNYSLKEIFDNISNMPNSWLYLPDSVWTLDTHGSFSLNSFDYPPNSIDYLPPQVESEGWKETLETSMIEDVVLNVNEQLSRPTARDYLQAFIFFYENDAFIEF</sequence>
<accession>A0AB38BX57</accession>
<feature type="domain" description="DUF7716" evidence="1">
    <location>
        <begin position="6"/>
        <end position="105"/>
    </location>
</feature>
<name>A0AB38BX57_PSESX</name>
<proteinExistence type="predicted"/>
<reference evidence="2 3" key="1">
    <citation type="submission" date="2016-10" db="EMBL/GenBank/DDBJ databases">
        <authorList>
            <person name="Varghese N."/>
            <person name="Submissions S."/>
        </authorList>
    </citation>
    <scope>NUCLEOTIDE SEQUENCE [LARGE SCALE GENOMIC DNA]</scope>
    <source>
        <strain evidence="2 3">BS0292</strain>
    </source>
</reference>
<evidence type="ECO:0000259" key="1">
    <source>
        <dbReference type="Pfam" id="PF24832"/>
    </source>
</evidence>
<dbReference type="Proteomes" id="UP000183083">
    <property type="component" value="Unassembled WGS sequence"/>
</dbReference>
<evidence type="ECO:0000313" key="2">
    <source>
        <dbReference type="EMBL" id="SFO31688.1"/>
    </source>
</evidence>
<comment type="caution">
    <text evidence="2">The sequence shown here is derived from an EMBL/GenBank/DDBJ whole genome shotgun (WGS) entry which is preliminary data.</text>
</comment>
<organism evidence="2 3">
    <name type="scientific">Pseudomonas syringae</name>
    <dbReference type="NCBI Taxonomy" id="317"/>
    <lineage>
        <taxon>Bacteria</taxon>
        <taxon>Pseudomonadati</taxon>
        <taxon>Pseudomonadota</taxon>
        <taxon>Gammaproteobacteria</taxon>
        <taxon>Pseudomonadales</taxon>
        <taxon>Pseudomonadaceae</taxon>
        <taxon>Pseudomonas</taxon>
    </lineage>
</organism>